<keyword evidence="5" id="KW-0375">Hydrogen ion transport</keyword>
<dbReference type="PANTHER" id="PTHR48082">
    <property type="entry name" value="ATP SYNTHASE SUBUNIT ALPHA, MITOCHONDRIAL"/>
    <property type="match status" value="1"/>
</dbReference>
<keyword evidence="12" id="KW-0378">Hydrolase</keyword>
<dbReference type="Proteomes" id="UP001201163">
    <property type="component" value="Unassembled WGS sequence"/>
</dbReference>
<dbReference type="SUPFAM" id="SSF52540">
    <property type="entry name" value="P-loop containing nucleoside triphosphate hydrolases"/>
    <property type="match status" value="1"/>
</dbReference>
<evidence type="ECO:0000313" key="13">
    <source>
        <dbReference type="Proteomes" id="UP001201163"/>
    </source>
</evidence>
<evidence type="ECO:0000256" key="10">
    <source>
        <dbReference type="ARBA" id="ARBA00023310"/>
    </source>
</evidence>
<keyword evidence="7" id="KW-0406">Ion transport</keyword>
<dbReference type="PANTHER" id="PTHR48082:SF2">
    <property type="entry name" value="ATP SYNTHASE SUBUNIT ALPHA, MITOCHONDRIAL"/>
    <property type="match status" value="1"/>
</dbReference>
<accession>A0AAD4LFQ0</accession>
<name>A0AAD4LFQ0_9AGAM</name>
<dbReference type="InterPro" id="IPR027417">
    <property type="entry name" value="P-loop_NTPase"/>
</dbReference>
<evidence type="ECO:0000256" key="1">
    <source>
        <dbReference type="ARBA" id="ARBA00004370"/>
    </source>
</evidence>
<evidence type="ECO:0000256" key="8">
    <source>
        <dbReference type="ARBA" id="ARBA00023136"/>
    </source>
</evidence>
<protein>
    <submittedName>
        <fullName evidence="12">P-loop containing nucleoside triphosphate hydrolase protein</fullName>
    </submittedName>
</protein>
<evidence type="ECO:0000259" key="11">
    <source>
        <dbReference type="Pfam" id="PF00006"/>
    </source>
</evidence>
<feature type="domain" description="ATPase F1/V1/A1 complex alpha/beta subunit nucleotide-binding" evidence="11">
    <location>
        <begin position="52"/>
        <end position="155"/>
    </location>
</feature>
<evidence type="ECO:0000256" key="5">
    <source>
        <dbReference type="ARBA" id="ARBA00022781"/>
    </source>
</evidence>
<proteinExistence type="inferred from homology"/>
<evidence type="ECO:0000256" key="3">
    <source>
        <dbReference type="ARBA" id="ARBA00022448"/>
    </source>
</evidence>
<organism evidence="12 13">
    <name type="scientific">Lactarius akahatsu</name>
    <dbReference type="NCBI Taxonomy" id="416441"/>
    <lineage>
        <taxon>Eukaryota</taxon>
        <taxon>Fungi</taxon>
        <taxon>Dikarya</taxon>
        <taxon>Basidiomycota</taxon>
        <taxon>Agaricomycotina</taxon>
        <taxon>Agaricomycetes</taxon>
        <taxon>Russulales</taxon>
        <taxon>Russulaceae</taxon>
        <taxon>Lactarius</taxon>
    </lineage>
</organism>
<dbReference type="Gene3D" id="3.40.50.12240">
    <property type="match status" value="1"/>
</dbReference>
<reference evidence="12" key="1">
    <citation type="submission" date="2022-01" db="EMBL/GenBank/DDBJ databases">
        <title>Comparative genomics reveals a dynamic genome evolution in the ectomycorrhizal milk-cap (Lactarius) mushrooms.</title>
        <authorList>
            <consortium name="DOE Joint Genome Institute"/>
            <person name="Lebreton A."/>
            <person name="Tang N."/>
            <person name="Kuo A."/>
            <person name="LaButti K."/>
            <person name="Drula E."/>
            <person name="Barry K."/>
            <person name="Clum A."/>
            <person name="Lipzen A."/>
            <person name="Mousain D."/>
            <person name="Ng V."/>
            <person name="Wang R."/>
            <person name="Wang X."/>
            <person name="Dai Y."/>
            <person name="Henrissat B."/>
            <person name="Grigoriev I.V."/>
            <person name="Guerin-Laguette A."/>
            <person name="Yu F."/>
            <person name="Martin F.M."/>
        </authorList>
    </citation>
    <scope>NUCLEOTIDE SEQUENCE</scope>
    <source>
        <strain evidence="12">QP</strain>
    </source>
</reference>
<dbReference type="GO" id="GO:0046933">
    <property type="term" value="F:proton-transporting ATP synthase activity, rotational mechanism"/>
    <property type="evidence" value="ECO:0007669"/>
    <property type="project" value="InterPro"/>
</dbReference>
<comment type="similarity">
    <text evidence="2">Belongs to the ATPase alpha/beta chains family.</text>
</comment>
<dbReference type="InterPro" id="IPR005294">
    <property type="entry name" value="ATP_synth_F1_asu"/>
</dbReference>
<sequence length="163" mass="17738">MISTIDYHAAAEVEFKFRLSGLPVASAALWTTKYFEWSALVVVEVAIEVGHSIIIATAASEAAPLQYLAPFPGAQWASGSVTMASMRAVAYRQMSLLLHRPPGREAYPSDIFYLHSRLLKRAAKMNDKFGGGSLTALPIIKTQGGDVSAYIPTNVYFQARILS</sequence>
<dbReference type="EMBL" id="JAKELL010000025">
    <property type="protein sequence ID" value="KAH8991702.1"/>
    <property type="molecule type" value="Genomic_DNA"/>
</dbReference>
<keyword evidence="13" id="KW-1185">Reference proteome</keyword>
<evidence type="ECO:0000256" key="7">
    <source>
        <dbReference type="ARBA" id="ARBA00023065"/>
    </source>
</evidence>
<keyword evidence="3" id="KW-0813">Transport</keyword>
<dbReference type="FunFam" id="3.40.50.300:FF:002432">
    <property type="entry name" value="ATP synthase subunit alpha, mitochondrial"/>
    <property type="match status" value="1"/>
</dbReference>
<comment type="caution">
    <text evidence="12">The sequence shown here is derived from an EMBL/GenBank/DDBJ whole genome shotgun (WGS) entry which is preliminary data.</text>
</comment>
<dbReference type="GO" id="GO:0043531">
    <property type="term" value="F:ADP binding"/>
    <property type="evidence" value="ECO:0007669"/>
    <property type="project" value="TreeGrafter"/>
</dbReference>
<dbReference type="InterPro" id="IPR000194">
    <property type="entry name" value="ATPase_F1/V1/A1_a/bsu_nucl-bd"/>
</dbReference>
<dbReference type="GO" id="GO:0045259">
    <property type="term" value="C:proton-transporting ATP synthase complex"/>
    <property type="evidence" value="ECO:0007669"/>
    <property type="project" value="UniProtKB-KW"/>
</dbReference>
<evidence type="ECO:0000313" key="12">
    <source>
        <dbReference type="EMBL" id="KAH8991702.1"/>
    </source>
</evidence>
<keyword evidence="4" id="KW-0547">Nucleotide-binding</keyword>
<dbReference type="AlphaFoldDB" id="A0AAD4LFQ0"/>
<keyword evidence="9" id="KW-0139">CF(1)</keyword>
<comment type="subcellular location">
    <subcellularLocation>
        <location evidence="1">Membrane</location>
    </subcellularLocation>
</comment>
<keyword evidence="8" id="KW-0472">Membrane</keyword>
<evidence type="ECO:0000256" key="4">
    <source>
        <dbReference type="ARBA" id="ARBA00022741"/>
    </source>
</evidence>
<evidence type="ECO:0000256" key="2">
    <source>
        <dbReference type="ARBA" id="ARBA00008936"/>
    </source>
</evidence>
<dbReference type="GO" id="GO:0016787">
    <property type="term" value="F:hydrolase activity"/>
    <property type="evidence" value="ECO:0007669"/>
    <property type="project" value="UniProtKB-KW"/>
</dbReference>
<gene>
    <name evidence="12" type="ORF">EDB92DRAFT_1992460</name>
</gene>
<dbReference type="GO" id="GO:0005524">
    <property type="term" value="F:ATP binding"/>
    <property type="evidence" value="ECO:0007669"/>
    <property type="project" value="UniProtKB-KW"/>
</dbReference>
<evidence type="ECO:0000256" key="9">
    <source>
        <dbReference type="ARBA" id="ARBA00023196"/>
    </source>
</evidence>
<dbReference type="Pfam" id="PF00006">
    <property type="entry name" value="ATP-synt_ab"/>
    <property type="match status" value="1"/>
</dbReference>
<evidence type="ECO:0000256" key="6">
    <source>
        <dbReference type="ARBA" id="ARBA00022840"/>
    </source>
</evidence>
<keyword evidence="6" id="KW-0067">ATP-binding</keyword>
<keyword evidence="10" id="KW-0066">ATP synthesis</keyword>